<reference evidence="1 2" key="1">
    <citation type="submission" date="2014-09" db="EMBL/GenBank/DDBJ databases">
        <title>Vibrio maritimus JCM 19240. (C210) whole genome shotgun sequence.</title>
        <authorList>
            <person name="Sawabe T."/>
            <person name="Meirelles P."/>
            <person name="Nakanishi M."/>
            <person name="Sayaka M."/>
            <person name="Hattori M."/>
            <person name="Ohkuma M."/>
        </authorList>
    </citation>
    <scope>NUCLEOTIDE SEQUENCE [LARGE SCALE GENOMIC DNA]</scope>
    <source>
        <strain evidence="1 2">JCM 19240</strain>
    </source>
</reference>
<evidence type="ECO:0000313" key="2">
    <source>
        <dbReference type="Proteomes" id="UP000029224"/>
    </source>
</evidence>
<reference evidence="1 2" key="2">
    <citation type="submission" date="2014-09" db="EMBL/GenBank/DDBJ databases">
        <authorList>
            <consortium name="NBRP consortium"/>
            <person name="Sawabe T."/>
            <person name="Meirelles P."/>
            <person name="Nakanishi M."/>
            <person name="Sayaka M."/>
            <person name="Hattori M."/>
            <person name="Ohkuma M."/>
        </authorList>
    </citation>
    <scope>NUCLEOTIDE SEQUENCE [LARGE SCALE GENOMIC DNA]</scope>
    <source>
        <strain evidence="1 2">JCM 19240</strain>
    </source>
</reference>
<dbReference type="Proteomes" id="UP000029224">
    <property type="component" value="Unassembled WGS sequence"/>
</dbReference>
<protein>
    <submittedName>
        <fullName evidence="1">Uncharacterized protein</fullName>
    </submittedName>
</protein>
<accession>A0A090T1U2</accession>
<dbReference type="EMBL" id="BBMT01000004">
    <property type="protein sequence ID" value="GAL33970.1"/>
    <property type="molecule type" value="Genomic_DNA"/>
</dbReference>
<organism evidence="1 2">
    <name type="scientific">Vibrio maritimus</name>
    <dbReference type="NCBI Taxonomy" id="990268"/>
    <lineage>
        <taxon>Bacteria</taxon>
        <taxon>Pseudomonadati</taxon>
        <taxon>Pseudomonadota</taxon>
        <taxon>Gammaproteobacteria</taxon>
        <taxon>Vibrionales</taxon>
        <taxon>Vibrionaceae</taxon>
        <taxon>Vibrio</taxon>
    </lineage>
</organism>
<proteinExistence type="predicted"/>
<evidence type="ECO:0000313" key="1">
    <source>
        <dbReference type="EMBL" id="GAL33970.1"/>
    </source>
</evidence>
<gene>
    <name evidence="1" type="ORF">JCM19240_878</name>
</gene>
<dbReference type="AlphaFoldDB" id="A0A090T1U2"/>
<sequence>MTVVTISFNEIADSAVATRSLVDTKQIKKRKVAKVAKVPAAYI</sequence>
<comment type="caution">
    <text evidence="1">The sequence shown here is derived from an EMBL/GenBank/DDBJ whole genome shotgun (WGS) entry which is preliminary data.</text>
</comment>
<name>A0A090T1U2_9VIBR</name>
<keyword evidence="2" id="KW-1185">Reference proteome</keyword>